<evidence type="ECO:0000256" key="4">
    <source>
        <dbReference type="SAM" id="MobiDB-lite"/>
    </source>
</evidence>
<keyword evidence="2" id="KW-0677">Repeat</keyword>
<dbReference type="Pfam" id="PF00307">
    <property type="entry name" value="CH"/>
    <property type="match status" value="2"/>
</dbReference>
<feature type="repeat" description="Filamin" evidence="3">
    <location>
        <begin position="1028"/>
        <end position="1099"/>
    </location>
</feature>
<feature type="repeat" description="Filamin" evidence="3">
    <location>
        <begin position="2479"/>
        <end position="2572"/>
    </location>
</feature>
<feature type="repeat" description="Filamin" evidence="3">
    <location>
        <begin position="2011"/>
        <end position="2098"/>
    </location>
</feature>
<dbReference type="InterPro" id="IPR013783">
    <property type="entry name" value="Ig-like_fold"/>
</dbReference>
<feature type="repeat" description="Filamin" evidence="3">
    <location>
        <begin position="2096"/>
        <end position="2191"/>
    </location>
</feature>
<dbReference type="SUPFAM" id="SSF81296">
    <property type="entry name" value="E set domains"/>
    <property type="match status" value="24"/>
</dbReference>
<feature type="repeat" description="Filamin" evidence="3">
    <location>
        <begin position="924"/>
        <end position="1011"/>
    </location>
</feature>
<evidence type="ECO:0000256" key="1">
    <source>
        <dbReference type="ARBA" id="ARBA00009238"/>
    </source>
</evidence>
<comment type="similarity">
    <text evidence="1">Belongs to the filamin family.</text>
</comment>
<dbReference type="Proteomes" id="UP000807504">
    <property type="component" value="Unassembled WGS sequence"/>
</dbReference>
<dbReference type="GO" id="GO:0051015">
    <property type="term" value="F:actin filament binding"/>
    <property type="evidence" value="ECO:0007669"/>
    <property type="project" value="InterPro"/>
</dbReference>
<dbReference type="Gene3D" id="2.60.40.10">
    <property type="entry name" value="Immunoglobulins"/>
    <property type="match status" value="24"/>
</dbReference>
<feature type="repeat" description="Filamin" evidence="3">
    <location>
        <begin position="349"/>
        <end position="428"/>
    </location>
</feature>
<dbReference type="FunFam" id="1.10.418.10:FF:000068">
    <property type="entry name" value="Putative Filamin-A"/>
    <property type="match status" value="1"/>
</dbReference>
<gene>
    <name evidence="6" type="ORF">HNY73_013758</name>
</gene>
<feature type="region of interest" description="Disordered" evidence="4">
    <location>
        <begin position="2315"/>
        <end position="2336"/>
    </location>
</feature>
<feature type="repeat" description="Filamin" evidence="3">
    <location>
        <begin position="1926"/>
        <end position="2004"/>
    </location>
</feature>
<feature type="repeat" description="Filamin" evidence="3">
    <location>
        <begin position="1383"/>
        <end position="1459"/>
    </location>
</feature>
<feature type="repeat" description="Filamin" evidence="3">
    <location>
        <begin position="1743"/>
        <end position="1821"/>
    </location>
</feature>
<feature type="repeat" description="Filamin" evidence="3">
    <location>
        <begin position="737"/>
        <end position="831"/>
    </location>
</feature>
<accession>A0A8T0ENF4</accession>
<dbReference type="FunFam" id="1.10.418.10:FF:000078">
    <property type="entry name" value="Putative Filamin-A"/>
    <property type="match status" value="1"/>
</dbReference>
<sequence>MGRINPLNGKTDCGGNLKLFFGVFWSLILRYQIGRTNFPPKKLMLSWLQAALPDLHIANFTSDWNSGVALSALLDFCRPGLFPHWKSLSIKNSVENCRTAMHLARDEFNVPMILTPEDLASHNLDELSGMTYLSYFMKDDSPGYRATLSWVQKQLPQFNIQNFTTDWNDGLALCALVKAYGASVPDYTELKKDRSFWEQNIQHGIIGGESLGVRPLLKPKELSDPEVEHLGVMAYIARFQWVKPIKRPQDKISISGINLNNVHINKPAKFRINFMDNNIEEKKIRVEVRYENKKSDCQLSFTKSSGTGSFVSTNVGMHELIAFYEDQMITGCPIHVKVHPDISKILYSGIDPCALGSVVEVLINSNGVEGGNVFVEAQSPSGKLRKCVVAENEGVYTATFTPDEIGEWKIIVTYAGEHIHGSPFTCYVYDPAKVKVQGLSSVVKGKEKTLVIDASLSGWGEMKADLLHNSVPVPFSIDEQGNGIYKLIFQPTSSGKYHLNVTFNSINVKGSPFSFRVVETDEELKGGTFENRVEDNKMKKEKTLPLKEVQRNHISLDGSVSTKLAETSSYIKNMENVTKHSTGNLLSSRENIHQSLNTAEVSSVNKVTSSSQENLSFHQRAELVSSKLMAHKENVKTSKAPAPPTPKKPVAADPSSNFKSKESDVFTQLSKSSHEKFQFSEQHSSSQQTGLHKILSSSSDSLGAKPKMHTKKNRDNEGFNPSMGDYGYASLSGKHKKDLIDVSQIIAEGEGLKLVPVKQPTTFSLQAPWLKQDDIQVTVTAPSGREIPFRLEFVNHGKYRVEYITPEVGEHSIEISVAGKRLPGSPYQCFAYDSSQIKVGKIPNGTIGKPVEFEINGAEAGSGNLEILVNGGHVTSNVKSLGNHCFLASFIPHTATTHTIEMKFNGHHVPGSPWKCEVSELGKKLSARGEALKSFSTRQPASFEVFAPGHSKESIKVNVCGPTKNPIQPKMTEQSGGVFRVEFNAFEVGTYSVDVIVDGHPLPGSPFMTKAYSSAQIHVLDVPQTCVVGHNCQFQVDASQAGEGQLEISVNDGKVPNQVQVLGNGRCLVSFRPEASGPHTIDIRFNGENVPGCPLVVEATDSSFSVEVSSQDLVPINRVAHFNINIQGAREADLKVTITSPSGGKIPVKLFADAKSGFIGEFLPKEVGPHLLFIEYGGRKDISSPYTIKVYDALQVKISRITDGILGKTYQFTVDASHAGEGNLEITVSGLGRNIPTQVHPLGSAKFAVSFVPSELADHFISISFNKEPVPGSPFKVKLTDSPSKVSVSGSNLIAAPVNETTSFLVHGLSAENQNYSIDIEGPDGNKIPYKIKELSDNALKVEFSPQKTGDYKTHILVNGNPLSESPFVTKVYDVKQIKVKEIPKGLVGKPVTFIVETSNAGPGNLEVAVNKGQVATVPQAQSPTQYAISFTPQEAKRHIIDLKFNGETVPGSPFECHVVDSSKVRVKGDGIERVPVNRPAQFIIDTGGVDIGEIHATVIGPNQLPLKCFIHGNYQSGYRIEYTPVDVGDHAVDVRIDGQPVASSPYLVKVYDASRVKVTDIVSGVVGKPVYFNIDASQAGAGNLEIIVSVGGRNVPNYVQSEGNARFRVNFKPTEAQTHTLSVKFNGEPVPGSPCYVKVTDSSQSVVTGSSLRMTSLQQGAHFTVDTRNFENGVCKVVVTGPATKHVPVTVKKTSSTTFDVSFKPQEVGPHQVLVTLDDTPLPGSPFLCNVYDVSKVKVSKLVPGIVGKPCTFQVDASHAGEGTLELVVTTRKSSVRAEVSMKSRGLYDVTFVPQDKISHYVNITFNEEDVPGSPFKIEVHSPTSGKGLIANGEGLKQGLVGSTNIFDIETNGIEGNVEVRVTGPNGSFIPASIHSVKQDTFRVEYQPNEIGTYKVEVLHQGNMISSKPFLVEVCDPSRVKVMDVEDGIIGREQTFKVDASRAGRGNLNVSITASNRDVKYSLQEMSSGIYQVTYVPHSDHPHKIDVYYNGHQAPGCPQIVEIRDPSHSIIAHGSGLKATQCGKTASFFIETGGFGEAKDFDIIVISPGGSPLPVKCYQQKDGSLLAEWPAQQAGNHKIEILYAGKPIAGSPFSCQVFDAAQVTLQKIKTTTFAVGENISFTLNRKDAGYAELDVTVTSPLGRHLPIEVKGTSDGEGELIEFTPTVPGKYKIAITYGSIEVPGSPITFIAQDSGVPKVEGPGLTVAQIECPATFKILAKGLWGHPSVIVDGPETEAEVSIEEEEEGIYSVCYIPLEIGLFDVKISWNNKEIPGSPYHPRVVNANKMRVIGGLENLLDEQNHIQLTVGQEKRIPFDVSEAGPGKPKAEIRSPSGKILPSRFDQTGNHRYHLHFTPKERGEHQIYVYFADLPLPQSPFLAHSEEPGPVPDHTRVVLRGHGLTGAKVGEEAEFTIDGSEAGPGSPEVTLGGVKADIPVQIIPIENNVYKVVYMPTVPGAYLLNVMWSERQVKGCPLKVNVSASCDAQKVACSGDGLRGGTVGKEIKAFIDTRKAGPGELTAHCMGPHKVAYCELVDHRDGTFTLYLKPQEGGRHVLTVKYGGEHVPGSPFTLRVAGAPDASKVRVYGPGIEPGVLATYQSRFICDTRGAGAGQLTVRIRGPKGAFRVEMQRESQKDRTILCKYDPTEPGNYRLEIKWSGDHVPGSPFNVMIFDTQEELNHYLQGMYQAQSSGHPPPLPPADYFGGSMTYSTGFGQMSWRGSTAEL</sequence>
<feature type="repeat" description="Filamin" evidence="3">
    <location>
        <begin position="2385"/>
        <end position="2478"/>
    </location>
</feature>
<feature type="repeat" description="Filamin" evidence="3">
    <location>
        <begin position="1549"/>
        <end position="1640"/>
    </location>
</feature>
<feature type="repeat" description="Filamin" evidence="3">
    <location>
        <begin position="2189"/>
        <end position="2281"/>
    </location>
</feature>
<dbReference type="SMART" id="SM00557">
    <property type="entry name" value="IG_FLMN"/>
    <property type="match status" value="23"/>
</dbReference>
<feature type="domain" description="Calponin-homology (CH)" evidence="5">
    <location>
        <begin position="38"/>
        <end position="141"/>
    </location>
</feature>
<dbReference type="PANTHER" id="PTHR38537">
    <property type="entry name" value="JITTERBUG, ISOFORM N"/>
    <property type="match status" value="1"/>
</dbReference>
<feature type="region of interest" description="Disordered" evidence="4">
    <location>
        <begin position="633"/>
        <end position="721"/>
    </location>
</feature>
<organism evidence="6 7">
    <name type="scientific">Argiope bruennichi</name>
    <name type="common">Wasp spider</name>
    <name type="synonym">Aranea bruennichi</name>
    <dbReference type="NCBI Taxonomy" id="94029"/>
    <lineage>
        <taxon>Eukaryota</taxon>
        <taxon>Metazoa</taxon>
        <taxon>Ecdysozoa</taxon>
        <taxon>Arthropoda</taxon>
        <taxon>Chelicerata</taxon>
        <taxon>Arachnida</taxon>
        <taxon>Araneae</taxon>
        <taxon>Araneomorphae</taxon>
        <taxon>Entelegynae</taxon>
        <taxon>Araneoidea</taxon>
        <taxon>Araneidae</taxon>
        <taxon>Argiope</taxon>
    </lineage>
</organism>
<dbReference type="EMBL" id="JABXBU010002072">
    <property type="protein sequence ID" value="KAF8776814.1"/>
    <property type="molecule type" value="Genomic_DNA"/>
</dbReference>
<feature type="repeat" description="Filamin" evidence="3">
    <location>
        <begin position="2279"/>
        <end position="2381"/>
    </location>
</feature>
<feature type="repeat" description="Filamin" evidence="3">
    <location>
        <begin position="842"/>
        <end position="918"/>
    </location>
</feature>
<feature type="repeat" description="Filamin" evidence="3">
    <location>
        <begin position="1278"/>
        <end position="1372"/>
    </location>
</feature>
<feature type="repeat" description="Filamin" evidence="3">
    <location>
        <begin position="1638"/>
        <end position="1732"/>
    </location>
</feature>
<reference evidence="6" key="1">
    <citation type="journal article" date="2020" name="bioRxiv">
        <title>Chromosome-level reference genome of the European wasp spider Argiope bruennichi: a resource for studies on range expansion and evolutionary adaptation.</title>
        <authorList>
            <person name="Sheffer M.M."/>
            <person name="Hoppe A."/>
            <person name="Krehenwinkel H."/>
            <person name="Uhl G."/>
            <person name="Kuss A.W."/>
            <person name="Jensen L."/>
            <person name="Jensen C."/>
            <person name="Gillespie R.G."/>
            <person name="Hoff K.J."/>
            <person name="Prost S."/>
        </authorList>
    </citation>
    <scope>NUCLEOTIDE SEQUENCE</scope>
</reference>
<dbReference type="InterPro" id="IPR036872">
    <property type="entry name" value="CH_dom_sf"/>
</dbReference>
<evidence type="ECO:0000256" key="3">
    <source>
        <dbReference type="PROSITE-ProRule" id="PRU00087"/>
    </source>
</evidence>
<dbReference type="FunFam" id="2.60.40.10:FF:001145">
    <property type="entry name" value="Jitterbug, isoform I"/>
    <property type="match status" value="2"/>
</dbReference>
<dbReference type="PROSITE" id="PS50021">
    <property type="entry name" value="CH"/>
    <property type="match status" value="1"/>
</dbReference>
<dbReference type="CDD" id="cd21229">
    <property type="entry name" value="CH_jitterbug-like_rpt2"/>
    <property type="match status" value="1"/>
</dbReference>
<keyword evidence="7" id="KW-1185">Reference proteome</keyword>
<dbReference type="SMART" id="SM00033">
    <property type="entry name" value="CH"/>
    <property type="match status" value="2"/>
</dbReference>
<name>A0A8T0ENF4_ARGBR</name>
<evidence type="ECO:0000256" key="2">
    <source>
        <dbReference type="ARBA" id="ARBA00022737"/>
    </source>
</evidence>
<dbReference type="SUPFAM" id="SSF47576">
    <property type="entry name" value="Calponin-homology domain, CH-domain"/>
    <property type="match status" value="2"/>
</dbReference>
<dbReference type="PANTHER" id="PTHR38537:SF13">
    <property type="entry name" value="JITTERBUG, ISOFORM N"/>
    <property type="match status" value="1"/>
</dbReference>
<dbReference type="PROSITE" id="PS50194">
    <property type="entry name" value="FILAMIN_REPEAT"/>
    <property type="match status" value="24"/>
</dbReference>
<reference evidence="6" key="2">
    <citation type="submission" date="2020-06" db="EMBL/GenBank/DDBJ databases">
        <authorList>
            <person name="Sheffer M."/>
        </authorList>
    </citation>
    <scope>NUCLEOTIDE SEQUENCE</scope>
</reference>
<evidence type="ECO:0000313" key="6">
    <source>
        <dbReference type="EMBL" id="KAF8776814.1"/>
    </source>
</evidence>
<dbReference type="InterPro" id="IPR017868">
    <property type="entry name" value="Filamin/ABP280_repeat-like"/>
</dbReference>
<feature type="compositionally biased region" description="Low complexity" evidence="4">
    <location>
        <begin position="679"/>
        <end position="688"/>
    </location>
</feature>
<feature type="repeat" description="Filamin" evidence="3">
    <location>
        <begin position="1822"/>
        <end position="1915"/>
    </location>
</feature>
<dbReference type="InterPro" id="IPR001715">
    <property type="entry name" value="CH_dom"/>
</dbReference>
<feature type="repeat" description="Filamin" evidence="3">
    <location>
        <begin position="1180"/>
        <end position="1279"/>
    </location>
</feature>
<evidence type="ECO:0000313" key="7">
    <source>
        <dbReference type="Proteomes" id="UP000807504"/>
    </source>
</evidence>
<feature type="repeat" description="Filamin" evidence="3">
    <location>
        <begin position="432"/>
        <end position="517"/>
    </location>
</feature>
<dbReference type="Pfam" id="PF00630">
    <property type="entry name" value="Filamin"/>
    <property type="match status" value="23"/>
</dbReference>
<feature type="repeat" description="Filamin" evidence="3">
    <location>
        <begin position="2573"/>
        <end position="2669"/>
    </location>
</feature>
<dbReference type="InterPro" id="IPR044801">
    <property type="entry name" value="Filamin"/>
</dbReference>
<evidence type="ECO:0000259" key="5">
    <source>
        <dbReference type="PROSITE" id="PS50021"/>
    </source>
</evidence>
<feature type="repeat" description="Filamin" evidence="3">
    <location>
        <begin position="250"/>
        <end position="338"/>
    </location>
</feature>
<dbReference type="CDD" id="cd21185">
    <property type="entry name" value="CH_jitterbug-like_rpt3"/>
    <property type="match status" value="1"/>
</dbReference>
<comment type="caution">
    <text evidence="6">The sequence shown here is derived from an EMBL/GenBank/DDBJ whole genome shotgun (WGS) entry which is preliminary data.</text>
</comment>
<feature type="repeat" description="Filamin" evidence="3">
    <location>
        <begin position="1457"/>
        <end position="1551"/>
    </location>
</feature>
<dbReference type="InterPro" id="IPR001298">
    <property type="entry name" value="Filamin/ABP280_rpt"/>
</dbReference>
<dbReference type="InterPro" id="IPR014756">
    <property type="entry name" value="Ig_E-set"/>
</dbReference>
<protein>
    <submittedName>
        <fullName evidence="6">Filamin-A like protein</fullName>
    </submittedName>
</protein>
<proteinExistence type="inferred from homology"/>
<feature type="repeat" description="Filamin" evidence="3">
    <location>
        <begin position="1116"/>
        <end position="1182"/>
    </location>
</feature>
<dbReference type="Gene3D" id="1.10.418.10">
    <property type="entry name" value="Calponin-like domain"/>
    <property type="match status" value="2"/>
</dbReference>
<dbReference type="GO" id="GO:0030036">
    <property type="term" value="P:actin cytoskeleton organization"/>
    <property type="evidence" value="ECO:0007669"/>
    <property type="project" value="InterPro"/>
</dbReference>